<dbReference type="Pfam" id="PF00022">
    <property type="entry name" value="Actin"/>
    <property type="match status" value="1"/>
</dbReference>
<sequence>MEATKKVGGPDPSGPQGHPSPSSQQPGGGLRESQGQWVNSGSLYLQQGLSMPVEPISDEACGPASQANIPEPIHQLPQDPAQVISPCNYEQDSQDALRLSSTNPFPSPTVEAQQHLIMDDGTLTLPVYTGNNGTNDTIQYGPSLSRLQLHIGKDGKAPAKVLIGWGKGSYNLDQVTPLGPRKSRWLPYSLSGENGMCEGQRLSLDPSQAPDQALTQDGGQNKYPCPAQTPAVTTAPSSPSLARSTPAQATTPAPPKTPKPAVVEPYTYTLDPLTENTAINKGPSRDLCGKCSHRWCTNLEPFKMVTSCQNKVNFHSSEGPPIPASIPKFSQCTQEYNGAKKQVPAEQLEDLAEKSMDYAFSPGIPKSDRESRTVKAQKSCKNISNSQPDKQFPVSGNNYGSGVSLSYHTTCQKQFPPQTPGAAMQLPTSSAPTCQLQNSVEDHVLVFDMATGNSRMGLMCHDPMGSRAVLVGLMPNHPPNYVPENGPTTLPTASPALSSDSNNSRLWSTTAILSSPVPSSLSSSSYPEVALLPKEASHNLGSQNYLPTETPIRVNMLPRPVPLGRPSQYGESIVTHIPDLSWSKPDTGKNEPTPTIWMVESSRMPDPSMAQNKKCQWMKSDPSTNNQVVSGSLLQEDVNGHNQKEVITAHPENLQAKDAWQIPFTGQTFFNGQNFLARQLPTAEKGSLIGQPPSTKASSFTSLPLLTGQTPLARQFPVTGQVPLTGKPPMSKVPTLPREHFTSGEPSQSSIKEDKPALGQPTPVGVLHTPLAPEETHLYVNRGKVGINGAQSFSMHQLPSWQQGNSPRASEDQPSLVTFATPGTGCKVVPVAPVGTEPQSGNQFKLTAEDITCSSVVAHLGLLRGSCYELVSAMDVLPVRSPVLYRHTSGSYQNMAAIVIDTGTGFTKCGLAGEDHVLSVVPSQVHMLQQPGQGQPQYTVPENQESSYPVLNRGVVSDWDALEVLWQHLFYCRLGVQPEQLAVLVADSPISPRTNREKVAEILFERFHVPAMQTVHQALLTLYAYGRTTGLVLGSGHGTSYVAPILTGDLAPLDTYRLDVAGTDLTDYLAQLLQASGHSPPKAGLVNQIKEACCYVALDMEAEMARTQSQARVDFVLPDKQIITLGTERFCCPEALFQPNLLGLNQPGLPQLALLSISQLEAKQKQQLLANVVLEGGSTLVNGFPERLRQELGPDATVLGSSHRAVAAWLGGSIMACRNSFQSLWLSRREYEEEGPWAIYKYQL</sequence>
<feature type="compositionally biased region" description="Polar residues" evidence="5">
    <location>
        <begin position="33"/>
        <end position="49"/>
    </location>
</feature>
<gene>
    <name evidence="7" type="primary">LOC105994564</name>
</gene>
<accession>A0A1S3G433</accession>
<dbReference type="GeneID" id="105994564"/>
<dbReference type="RefSeq" id="XP_012883576.1">
    <property type="nucleotide sequence ID" value="XM_013028122.1"/>
</dbReference>
<dbReference type="Gene3D" id="3.90.640.10">
    <property type="entry name" value="Actin, Chain A, domain 4"/>
    <property type="match status" value="1"/>
</dbReference>
<dbReference type="PRINTS" id="PR00190">
    <property type="entry name" value="ACTIN"/>
</dbReference>
<dbReference type="FunFam" id="3.30.420.40:FF:000050">
    <property type="entry name" value="Actin, alpha skeletal muscle"/>
    <property type="match status" value="1"/>
</dbReference>
<protein>
    <submittedName>
        <fullName evidence="7">Uncharacterized protein LOC105994564</fullName>
    </submittedName>
</protein>
<proteinExistence type="inferred from homology"/>
<dbReference type="FunFam" id="3.90.640.10:FF:000007">
    <property type="entry name" value="Actin like 7B"/>
    <property type="match status" value="1"/>
</dbReference>
<feature type="region of interest" description="Disordered" evidence="5">
    <location>
        <begin position="720"/>
        <end position="759"/>
    </location>
</feature>
<evidence type="ECO:0000256" key="4">
    <source>
        <dbReference type="RuleBase" id="RU000487"/>
    </source>
</evidence>
<comment type="similarity">
    <text evidence="2 4">Belongs to the actin family.</text>
</comment>
<dbReference type="OrthoDB" id="9643703at2759"/>
<feature type="compositionally biased region" description="Low complexity" evidence="5">
    <location>
        <begin position="14"/>
        <end position="25"/>
    </location>
</feature>
<evidence type="ECO:0000256" key="2">
    <source>
        <dbReference type="ARBA" id="ARBA00006752"/>
    </source>
</evidence>
<dbReference type="InterPro" id="IPR043129">
    <property type="entry name" value="ATPase_NBD"/>
</dbReference>
<evidence type="ECO:0000313" key="6">
    <source>
        <dbReference type="Proteomes" id="UP000081671"/>
    </source>
</evidence>
<dbReference type="Gene3D" id="3.30.420.40">
    <property type="match status" value="2"/>
</dbReference>
<organism evidence="6 7">
    <name type="scientific">Dipodomys ordii</name>
    <name type="common">Ord's kangaroo rat</name>
    <dbReference type="NCBI Taxonomy" id="10020"/>
    <lineage>
        <taxon>Eukaryota</taxon>
        <taxon>Metazoa</taxon>
        <taxon>Chordata</taxon>
        <taxon>Craniata</taxon>
        <taxon>Vertebrata</taxon>
        <taxon>Euteleostomi</taxon>
        <taxon>Mammalia</taxon>
        <taxon>Eutheria</taxon>
        <taxon>Euarchontoglires</taxon>
        <taxon>Glires</taxon>
        <taxon>Rodentia</taxon>
        <taxon>Castorimorpha</taxon>
        <taxon>Heteromyidae</taxon>
        <taxon>Dipodomyinae</taxon>
        <taxon>Dipodomys</taxon>
    </lineage>
</organism>
<dbReference type="SUPFAM" id="SSF53067">
    <property type="entry name" value="Actin-like ATPase domain"/>
    <property type="match status" value="2"/>
</dbReference>
<dbReference type="InterPro" id="IPR004000">
    <property type="entry name" value="Actin"/>
</dbReference>
<feature type="region of interest" description="Disordered" evidence="5">
    <location>
        <begin position="197"/>
        <end position="262"/>
    </location>
</feature>
<dbReference type="PANTHER" id="PTHR11937">
    <property type="entry name" value="ACTIN"/>
    <property type="match status" value="1"/>
</dbReference>
<evidence type="ECO:0000313" key="7">
    <source>
        <dbReference type="RefSeq" id="XP_012883576.1"/>
    </source>
</evidence>
<reference evidence="7" key="1">
    <citation type="submission" date="2025-08" db="UniProtKB">
        <authorList>
            <consortium name="RefSeq"/>
        </authorList>
    </citation>
    <scope>IDENTIFICATION</scope>
    <source>
        <tissue evidence="7">Kidney</tissue>
    </source>
</reference>
<dbReference type="STRING" id="10020.ENSDORP00000027439"/>
<name>A0A1S3G433_DIPOR</name>
<feature type="compositionally biased region" description="Polar residues" evidence="5">
    <location>
        <begin position="230"/>
        <end position="243"/>
    </location>
</feature>
<keyword evidence="3" id="KW-0963">Cytoplasm</keyword>
<feature type="region of interest" description="Disordered" evidence="5">
    <location>
        <begin position="1"/>
        <end position="79"/>
    </location>
</feature>
<dbReference type="AlphaFoldDB" id="A0A1S3G433"/>
<dbReference type="SMART" id="SM00268">
    <property type="entry name" value="ACTIN"/>
    <property type="match status" value="1"/>
</dbReference>
<evidence type="ECO:0000256" key="5">
    <source>
        <dbReference type="SAM" id="MobiDB-lite"/>
    </source>
</evidence>
<keyword evidence="6" id="KW-1185">Reference proteome</keyword>
<feature type="compositionally biased region" description="Polar residues" evidence="5">
    <location>
        <begin position="205"/>
        <end position="219"/>
    </location>
</feature>
<dbReference type="KEGG" id="dord:105994564"/>
<dbReference type="FunCoup" id="A0A1S3G433">
    <property type="interactions" value="6"/>
</dbReference>
<keyword evidence="3" id="KW-0206">Cytoskeleton</keyword>
<evidence type="ECO:0000256" key="1">
    <source>
        <dbReference type="ARBA" id="ARBA00004245"/>
    </source>
</evidence>
<dbReference type="GO" id="GO:0005856">
    <property type="term" value="C:cytoskeleton"/>
    <property type="evidence" value="ECO:0007669"/>
    <property type="project" value="UniProtKB-SubCell"/>
</dbReference>
<dbReference type="InParanoid" id="A0A1S3G433"/>
<dbReference type="Proteomes" id="UP000081671">
    <property type="component" value="Unplaced"/>
</dbReference>
<evidence type="ECO:0000256" key="3">
    <source>
        <dbReference type="ARBA" id="ARBA00023212"/>
    </source>
</evidence>
<comment type="subcellular location">
    <subcellularLocation>
        <location evidence="1">Cytoplasm</location>
        <location evidence="1">Cytoskeleton</location>
    </subcellularLocation>
</comment>